<dbReference type="Proteomes" id="UP000604241">
    <property type="component" value="Unassembled WGS sequence"/>
</dbReference>
<feature type="domain" description="HTH cro/C1-type" evidence="4">
    <location>
        <begin position="23"/>
        <end position="77"/>
    </location>
</feature>
<dbReference type="PANTHER" id="PTHR46797:SF23">
    <property type="entry name" value="HTH-TYPE TRANSCRIPTIONAL REGULATOR SUTR"/>
    <property type="match status" value="1"/>
</dbReference>
<evidence type="ECO:0000259" key="4">
    <source>
        <dbReference type="PROSITE" id="PS50943"/>
    </source>
</evidence>
<dbReference type="PANTHER" id="PTHR46797">
    <property type="entry name" value="HTH-TYPE TRANSCRIPTIONAL REGULATOR"/>
    <property type="match status" value="1"/>
</dbReference>
<dbReference type="EMBL" id="JACSQV010000002">
    <property type="protein sequence ID" value="MBD7917147.1"/>
    <property type="molecule type" value="Genomic_DNA"/>
</dbReference>
<dbReference type="InterPro" id="IPR001387">
    <property type="entry name" value="Cro/C1-type_HTH"/>
</dbReference>
<evidence type="ECO:0000313" key="5">
    <source>
        <dbReference type="EMBL" id="MBD7917147.1"/>
    </source>
</evidence>
<dbReference type="Gene3D" id="1.25.40.10">
    <property type="entry name" value="Tetratricopeptide repeat domain"/>
    <property type="match status" value="1"/>
</dbReference>
<dbReference type="PROSITE" id="PS50943">
    <property type="entry name" value="HTH_CROC1"/>
    <property type="match status" value="1"/>
</dbReference>
<dbReference type="CDD" id="cd00093">
    <property type="entry name" value="HTH_XRE"/>
    <property type="match status" value="1"/>
</dbReference>
<keyword evidence="1" id="KW-0805">Transcription regulation</keyword>
<organism evidence="5 6">
    <name type="scientific">Cellulomonas avistercoris</name>
    <dbReference type="NCBI Taxonomy" id="2762242"/>
    <lineage>
        <taxon>Bacteria</taxon>
        <taxon>Bacillati</taxon>
        <taxon>Actinomycetota</taxon>
        <taxon>Actinomycetes</taxon>
        <taxon>Micrococcales</taxon>
        <taxon>Cellulomonadaceae</taxon>
        <taxon>Cellulomonas</taxon>
    </lineage>
</organism>
<dbReference type="InterPro" id="IPR011990">
    <property type="entry name" value="TPR-like_helical_dom_sf"/>
</dbReference>
<dbReference type="Pfam" id="PF01381">
    <property type="entry name" value="HTH_3"/>
    <property type="match status" value="1"/>
</dbReference>
<sequence length="446" mass="47604">MTPLPCGETGPYREVVHPVSERIRESRERSGLSQADLARAAMMHPSYVSHLERGVRGPGDGALERLARALGVTTTYLEEGDRSPAYLASEASVVRARQLVRAGRAREAVAELATVQLDALDVDQSARVLLARAEALDLAGDLEASAEVLADTTRRLVDGHRPQEAAYAATRLVMALTEEGDLHGAVHAGEAHLSTLRTTAAETDELFRLESTVVWAYVARGDVTYARVRGTDLLGRALQHGSARAVWSVHWNLAFVDDALGDADDALAHVRAALAIAGGREAERDVPRLRLDLAHFLLAVTPARPREALAELDAAGTALEVGESQVELARAATIRSRALLLLGQNRAALVHAARATEMLASGDRRDAAPAHEALGDALLAAGERSAAVKAYRQVQDRLDLVPAGRPAAIAWRRLGDRLRAAGEDRASVAEAYRRALDAAGVGSARL</sequence>
<gene>
    <name evidence="5" type="ORF">H9657_02495</name>
</gene>
<keyword evidence="2" id="KW-0238">DNA-binding</keyword>
<reference evidence="5 6" key="1">
    <citation type="submission" date="2020-08" db="EMBL/GenBank/DDBJ databases">
        <title>A Genomic Blueprint of the Chicken Gut Microbiome.</title>
        <authorList>
            <person name="Gilroy R."/>
            <person name="Ravi A."/>
            <person name="Getino M."/>
            <person name="Pursley I."/>
            <person name="Horton D.L."/>
            <person name="Alikhan N.-F."/>
            <person name="Baker D."/>
            <person name="Gharbi K."/>
            <person name="Hall N."/>
            <person name="Watson M."/>
            <person name="Adriaenssens E.M."/>
            <person name="Foster-Nyarko E."/>
            <person name="Jarju S."/>
            <person name="Secka A."/>
            <person name="Antonio M."/>
            <person name="Oren A."/>
            <person name="Chaudhuri R."/>
            <person name="La Ragione R.M."/>
            <person name="Hildebrand F."/>
            <person name="Pallen M.J."/>
        </authorList>
    </citation>
    <scope>NUCLEOTIDE SEQUENCE [LARGE SCALE GENOMIC DNA]</scope>
    <source>
        <strain evidence="5 6">Sa3CUA2</strain>
    </source>
</reference>
<evidence type="ECO:0000256" key="3">
    <source>
        <dbReference type="ARBA" id="ARBA00023163"/>
    </source>
</evidence>
<evidence type="ECO:0000256" key="1">
    <source>
        <dbReference type="ARBA" id="ARBA00023015"/>
    </source>
</evidence>
<dbReference type="SUPFAM" id="SSF48452">
    <property type="entry name" value="TPR-like"/>
    <property type="match status" value="1"/>
</dbReference>
<accession>A0ABR8Q9Q1</accession>
<comment type="caution">
    <text evidence="5">The sequence shown here is derived from an EMBL/GenBank/DDBJ whole genome shotgun (WGS) entry which is preliminary data.</text>
</comment>
<evidence type="ECO:0000256" key="2">
    <source>
        <dbReference type="ARBA" id="ARBA00023125"/>
    </source>
</evidence>
<name>A0ABR8Q9Q1_9CELL</name>
<protein>
    <submittedName>
        <fullName evidence="5">Helix-turn-helix transcriptional regulator</fullName>
    </submittedName>
</protein>
<dbReference type="SMART" id="SM00530">
    <property type="entry name" value="HTH_XRE"/>
    <property type="match status" value="1"/>
</dbReference>
<dbReference type="InterPro" id="IPR010982">
    <property type="entry name" value="Lambda_DNA-bd_dom_sf"/>
</dbReference>
<dbReference type="SUPFAM" id="SSF47413">
    <property type="entry name" value="lambda repressor-like DNA-binding domains"/>
    <property type="match status" value="1"/>
</dbReference>
<keyword evidence="6" id="KW-1185">Reference proteome</keyword>
<proteinExistence type="predicted"/>
<keyword evidence="3" id="KW-0804">Transcription</keyword>
<dbReference type="Gene3D" id="1.10.260.40">
    <property type="entry name" value="lambda repressor-like DNA-binding domains"/>
    <property type="match status" value="1"/>
</dbReference>
<dbReference type="InterPro" id="IPR050807">
    <property type="entry name" value="TransReg_Diox_bact_type"/>
</dbReference>
<evidence type="ECO:0000313" key="6">
    <source>
        <dbReference type="Proteomes" id="UP000604241"/>
    </source>
</evidence>